<accession>A0A919FRV8</accession>
<comment type="caution">
    <text evidence="1">The sequence shown here is derived from an EMBL/GenBank/DDBJ whole genome shotgun (WGS) entry which is preliminary data.</text>
</comment>
<dbReference type="AlphaFoldDB" id="A0A919FRV8"/>
<protein>
    <submittedName>
        <fullName evidence="1">Uncharacterized protein</fullName>
    </submittedName>
</protein>
<reference evidence="1" key="2">
    <citation type="submission" date="2020-09" db="EMBL/GenBank/DDBJ databases">
        <authorList>
            <person name="Sun Q."/>
            <person name="Zhou Y."/>
        </authorList>
    </citation>
    <scope>NUCLEOTIDE SEQUENCE</scope>
    <source>
        <strain evidence="1">CGMCC 4.7398</strain>
    </source>
</reference>
<reference evidence="1" key="1">
    <citation type="journal article" date="2014" name="Int. J. Syst. Evol. Microbiol.">
        <title>Complete genome sequence of Corynebacterium casei LMG S-19264T (=DSM 44701T), isolated from a smear-ripened cheese.</title>
        <authorList>
            <consortium name="US DOE Joint Genome Institute (JGI-PGF)"/>
            <person name="Walter F."/>
            <person name="Albersmeier A."/>
            <person name="Kalinowski J."/>
            <person name="Ruckert C."/>
        </authorList>
    </citation>
    <scope>NUCLEOTIDE SEQUENCE</scope>
    <source>
        <strain evidence="1">CGMCC 4.7398</strain>
    </source>
</reference>
<sequence length="100" mass="11518">MSQNILVFLLNRWRRPHWASKDTKRRELIGTMDETRSARVTRADVRAALMWALELDRVALLAHRAAVHSSKSDLTRRRADKALVEQWRARRPDGGTSAGE</sequence>
<evidence type="ECO:0000313" key="2">
    <source>
        <dbReference type="Proteomes" id="UP000627369"/>
    </source>
</evidence>
<dbReference type="Proteomes" id="UP000627369">
    <property type="component" value="Unassembled WGS sequence"/>
</dbReference>
<name>A0A919FRV8_9MICO</name>
<evidence type="ECO:0000313" key="1">
    <source>
        <dbReference type="EMBL" id="GHH71452.1"/>
    </source>
</evidence>
<dbReference type="EMBL" id="BNAS01000002">
    <property type="protein sequence ID" value="GHH71452.1"/>
    <property type="molecule type" value="Genomic_DNA"/>
</dbReference>
<proteinExistence type="predicted"/>
<organism evidence="1 2">
    <name type="scientific">Promicromonospora soli</name>
    <dbReference type="NCBI Taxonomy" id="2035533"/>
    <lineage>
        <taxon>Bacteria</taxon>
        <taxon>Bacillati</taxon>
        <taxon>Actinomycetota</taxon>
        <taxon>Actinomycetes</taxon>
        <taxon>Micrococcales</taxon>
        <taxon>Promicromonosporaceae</taxon>
        <taxon>Promicromonospora</taxon>
    </lineage>
</organism>
<gene>
    <name evidence="1" type="ORF">GCM10017772_19880</name>
</gene>
<keyword evidence="2" id="KW-1185">Reference proteome</keyword>